<sequence>MEDGKRGTILITNDDGIDAPGLRALVDSLVNTNLFNILVSAPDSEKSAVSHSITWLHPIAAKQVHIHGTLASFAVSGTPADCTSLGISKALFPIIPDLVLSGINKGSNCGYHIVYSGTVAGAREAFFNDIPSISISYEWVEGKSNPRDFALAAEVCIPIINVVLVDIKNRSYPGKCFLNIDVPNNVADHKGYKLTRQGKSFFKMGWREVTSETKGRIMSSDMSNTETDTPKTIGASSASPEHLLFAREIRGSVLDHDDTDHKSLKEGYITVTPLAGLSRADVDSQTYFEDWLQSVPKHLSTAAL</sequence>
<feature type="region of interest" description="Disordered" evidence="4">
    <location>
        <begin position="215"/>
        <end position="236"/>
    </location>
</feature>
<evidence type="ECO:0000313" key="6">
    <source>
        <dbReference type="EMBL" id="CAI8589491.1"/>
    </source>
</evidence>
<keyword evidence="3" id="KW-0378">Hydrolase</keyword>
<dbReference type="GO" id="GO:0005829">
    <property type="term" value="C:cytosol"/>
    <property type="evidence" value="ECO:0007669"/>
    <property type="project" value="TreeGrafter"/>
</dbReference>
<dbReference type="PANTHER" id="PTHR30457:SF0">
    <property type="entry name" value="PHOSPHATASE, PUTATIVE (AFU_ORTHOLOGUE AFUA_4G01070)-RELATED"/>
    <property type="match status" value="1"/>
</dbReference>
<accession>A0AAV0YU53</accession>
<evidence type="ECO:0000256" key="3">
    <source>
        <dbReference type="ARBA" id="ARBA00022801"/>
    </source>
</evidence>
<organism evidence="6 7">
    <name type="scientific">Vicia faba</name>
    <name type="common">Broad bean</name>
    <name type="synonym">Faba vulgaris</name>
    <dbReference type="NCBI Taxonomy" id="3906"/>
    <lineage>
        <taxon>Eukaryota</taxon>
        <taxon>Viridiplantae</taxon>
        <taxon>Streptophyta</taxon>
        <taxon>Embryophyta</taxon>
        <taxon>Tracheophyta</taxon>
        <taxon>Spermatophyta</taxon>
        <taxon>Magnoliopsida</taxon>
        <taxon>eudicotyledons</taxon>
        <taxon>Gunneridae</taxon>
        <taxon>Pentapetalae</taxon>
        <taxon>rosids</taxon>
        <taxon>fabids</taxon>
        <taxon>Fabales</taxon>
        <taxon>Fabaceae</taxon>
        <taxon>Papilionoideae</taxon>
        <taxon>50 kb inversion clade</taxon>
        <taxon>NPAAA clade</taxon>
        <taxon>Hologalegina</taxon>
        <taxon>IRL clade</taxon>
        <taxon>Fabeae</taxon>
        <taxon>Vicia</taxon>
    </lineage>
</organism>
<comment type="similarity">
    <text evidence="1">Belongs to the SurE nucleotidase family.</text>
</comment>
<dbReference type="NCBIfam" id="TIGR00087">
    <property type="entry name" value="surE"/>
    <property type="match status" value="1"/>
</dbReference>
<keyword evidence="2" id="KW-0479">Metal-binding</keyword>
<dbReference type="EMBL" id="OX451736">
    <property type="protein sequence ID" value="CAI8589491.1"/>
    <property type="molecule type" value="Genomic_DNA"/>
</dbReference>
<reference evidence="6 7" key="1">
    <citation type="submission" date="2023-01" db="EMBL/GenBank/DDBJ databases">
        <authorList>
            <person name="Kreplak J."/>
        </authorList>
    </citation>
    <scope>NUCLEOTIDE SEQUENCE [LARGE SCALE GENOMIC DNA]</scope>
</reference>
<protein>
    <recommendedName>
        <fullName evidence="5">Survival protein SurE-like phosphatase/nucleotidase domain-containing protein</fullName>
    </recommendedName>
</protein>
<dbReference type="Gene3D" id="3.40.1210.10">
    <property type="entry name" value="Survival protein SurE-like phosphatase/nucleotidase"/>
    <property type="match status" value="1"/>
</dbReference>
<gene>
    <name evidence="6" type="ORF">VFH_I395200</name>
</gene>
<dbReference type="HAMAP" id="MF_00060">
    <property type="entry name" value="SurE"/>
    <property type="match status" value="1"/>
</dbReference>
<dbReference type="Proteomes" id="UP001157006">
    <property type="component" value="Chromosome 1L"/>
</dbReference>
<evidence type="ECO:0000256" key="4">
    <source>
        <dbReference type="SAM" id="MobiDB-lite"/>
    </source>
</evidence>
<keyword evidence="7" id="KW-1185">Reference proteome</keyword>
<dbReference type="InterPro" id="IPR030048">
    <property type="entry name" value="SurE"/>
</dbReference>
<dbReference type="AlphaFoldDB" id="A0AAV0YU53"/>
<dbReference type="Pfam" id="PF01975">
    <property type="entry name" value="SurE"/>
    <property type="match status" value="1"/>
</dbReference>
<evidence type="ECO:0000256" key="1">
    <source>
        <dbReference type="ARBA" id="ARBA00011062"/>
    </source>
</evidence>
<dbReference type="GO" id="GO:0046872">
    <property type="term" value="F:metal ion binding"/>
    <property type="evidence" value="ECO:0007669"/>
    <property type="project" value="UniProtKB-KW"/>
</dbReference>
<dbReference type="GO" id="GO:0008252">
    <property type="term" value="F:nucleotidase activity"/>
    <property type="evidence" value="ECO:0007669"/>
    <property type="project" value="InterPro"/>
</dbReference>
<evidence type="ECO:0000259" key="5">
    <source>
        <dbReference type="Pfam" id="PF01975"/>
    </source>
</evidence>
<evidence type="ECO:0000256" key="2">
    <source>
        <dbReference type="ARBA" id="ARBA00022723"/>
    </source>
</evidence>
<dbReference type="SUPFAM" id="SSF64167">
    <property type="entry name" value="SurE-like"/>
    <property type="match status" value="1"/>
</dbReference>
<evidence type="ECO:0000313" key="7">
    <source>
        <dbReference type="Proteomes" id="UP001157006"/>
    </source>
</evidence>
<proteinExistence type="inferred from homology"/>
<dbReference type="InterPro" id="IPR036523">
    <property type="entry name" value="SurE-like_sf"/>
</dbReference>
<feature type="domain" description="Survival protein SurE-like phosphatase/nucleotidase" evidence="5">
    <location>
        <begin position="9"/>
        <end position="201"/>
    </location>
</feature>
<dbReference type="PANTHER" id="PTHR30457">
    <property type="entry name" value="5'-NUCLEOTIDASE SURE"/>
    <property type="match status" value="1"/>
</dbReference>
<name>A0AAV0YU53_VICFA</name>
<dbReference type="InterPro" id="IPR002828">
    <property type="entry name" value="SurE-like_Pase/nucleotidase"/>
</dbReference>